<dbReference type="RefSeq" id="WP_171653123.1">
    <property type="nucleotide sequence ID" value="NZ_WHOD01000066.1"/>
</dbReference>
<organism evidence="1 2">
    <name type="scientific">Paenibacillus foliorum</name>
    <dbReference type="NCBI Taxonomy" id="2654974"/>
    <lineage>
        <taxon>Bacteria</taxon>
        <taxon>Bacillati</taxon>
        <taxon>Bacillota</taxon>
        <taxon>Bacilli</taxon>
        <taxon>Bacillales</taxon>
        <taxon>Paenibacillaceae</taxon>
        <taxon>Paenibacillus</taxon>
    </lineage>
</organism>
<evidence type="ECO:0000313" key="2">
    <source>
        <dbReference type="Proteomes" id="UP000641588"/>
    </source>
</evidence>
<proteinExistence type="predicted"/>
<sequence length="74" mass="8742">MIQFGPQLPISEIYMNAVIKQLQQNKGLDESQATQLFEKYYLPIYKQWGMQPNVEEFAEKFQNIDDLVSREEQA</sequence>
<protein>
    <submittedName>
        <fullName evidence="1">Uncharacterized protein</fullName>
    </submittedName>
</protein>
<evidence type="ECO:0000313" key="1">
    <source>
        <dbReference type="EMBL" id="NOU94904.1"/>
    </source>
</evidence>
<dbReference type="Proteomes" id="UP000641588">
    <property type="component" value="Unassembled WGS sequence"/>
</dbReference>
<name>A0A972GUT8_9BACL</name>
<reference evidence="1" key="1">
    <citation type="submission" date="2019-10" db="EMBL/GenBank/DDBJ databases">
        <title>Description of Paenibacillus glebae sp. nov.</title>
        <authorList>
            <person name="Carlier A."/>
            <person name="Qi S."/>
        </authorList>
    </citation>
    <scope>NUCLEOTIDE SEQUENCE</scope>
    <source>
        <strain evidence="1">LMG 31456</strain>
    </source>
</reference>
<gene>
    <name evidence="1" type="ORF">GC093_16990</name>
</gene>
<keyword evidence="2" id="KW-1185">Reference proteome</keyword>
<accession>A0A972GUT8</accession>
<dbReference type="AlphaFoldDB" id="A0A972GUT8"/>
<comment type="caution">
    <text evidence="1">The sequence shown here is derived from an EMBL/GenBank/DDBJ whole genome shotgun (WGS) entry which is preliminary data.</text>
</comment>
<dbReference type="EMBL" id="WHOD01000066">
    <property type="protein sequence ID" value="NOU94904.1"/>
    <property type="molecule type" value="Genomic_DNA"/>
</dbReference>